<evidence type="ECO:0000313" key="3">
    <source>
        <dbReference type="Proteomes" id="UP000215441"/>
    </source>
</evidence>
<evidence type="ECO:0000256" key="1">
    <source>
        <dbReference type="ARBA" id="ARBA00010169"/>
    </source>
</evidence>
<dbReference type="PANTHER" id="PTHR23419">
    <property type="entry name" value="DIVALENT CATION TOLERANCE CUTA-RELATED"/>
    <property type="match status" value="1"/>
</dbReference>
<name>A0A235EJ65_9BURK</name>
<dbReference type="PANTHER" id="PTHR23419:SF8">
    <property type="entry name" value="FI09726P"/>
    <property type="match status" value="1"/>
</dbReference>
<keyword evidence="3" id="KW-1185">Reference proteome</keyword>
<organism evidence="2 3">
    <name type="scientific">Acidovorax kalamii</name>
    <dbReference type="NCBI Taxonomy" id="2004485"/>
    <lineage>
        <taxon>Bacteria</taxon>
        <taxon>Pseudomonadati</taxon>
        <taxon>Pseudomonadota</taxon>
        <taxon>Betaproteobacteria</taxon>
        <taxon>Burkholderiales</taxon>
        <taxon>Comamonadaceae</taxon>
        <taxon>Acidovorax</taxon>
    </lineage>
</organism>
<dbReference type="AlphaFoldDB" id="A0A235EJ65"/>
<dbReference type="RefSeq" id="WP_094291494.1">
    <property type="nucleotide sequence ID" value="NZ_NOIG01000012.1"/>
</dbReference>
<accession>A0A235EJ65</accession>
<dbReference type="InterPro" id="IPR004323">
    <property type="entry name" value="Ion_tolerance_CutA"/>
</dbReference>
<reference evidence="2 3" key="1">
    <citation type="submission" date="2017-07" db="EMBL/GenBank/DDBJ databases">
        <title>Acidovorax KNDSW TSA 6 genome sequence and assembly.</title>
        <authorList>
            <person name="Mayilraj S."/>
        </authorList>
    </citation>
    <scope>NUCLEOTIDE SEQUENCE [LARGE SCALE GENOMIC DNA]</scope>
    <source>
        <strain evidence="2 3">KNDSW-TSA6</strain>
    </source>
</reference>
<sequence length="115" mass="12716">MTEPTALCDITVLTTTVASEAEARQLVQQVLQARLAACVQVEPITAYFRWQGAQQEDREFRLVCKTAPRALHPLLALVRAHHPYVLPQLVVQTLQGSAEYADWVDAQVAHPVVSA</sequence>
<evidence type="ECO:0000313" key="2">
    <source>
        <dbReference type="EMBL" id="OYD48495.1"/>
    </source>
</evidence>
<dbReference type="Gene3D" id="3.30.70.120">
    <property type="match status" value="1"/>
</dbReference>
<protein>
    <submittedName>
        <fullName evidence="2">Cytochrome C biogenesis protein</fullName>
    </submittedName>
</protein>
<comment type="similarity">
    <text evidence="1">Belongs to the CutA family.</text>
</comment>
<comment type="caution">
    <text evidence="2">The sequence shown here is derived from an EMBL/GenBank/DDBJ whole genome shotgun (WGS) entry which is preliminary data.</text>
</comment>
<dbReference type="Pfam" id="PF03091">
    <property type="entry name" value="CutA1"/>
    <property type="match status" value="1"/>
</dbReference>
<dbReference type="InterPro" id="IPR011322">
    <property type="entry name" value="N-reg_PII-like_a/b"/>
</dbReference>
<dbReference type="Proteomes" id="UP000215441">
    <property type="component" value="Unassembled WGS sequence"/>
</dbReference>
<gene>
    <name evidence="2" type="ORF">CBY09_20070</name>
</gene>
<proteinExistence type="inferred from homology"/>
<dbReference type="GO" id="GO:0005507">
    <property type="term" value="F:copper ion binding"/>
    <property type="evidence" value="ECO:0007669"/>
    <property type="project" value="TreeGrafter"/>
</dbReference>
<dbReference type="SUPFAM" id="SSF54913">
    <property type="entry name" value="GlnB-like"/>
    <property type="match status" value="1"/>
</dbReference>
<dbReference type="EMBL" id="NOIG01000012">
    <property type="protein sequence ID" value="OYD48495.1"/>
    <property type="molecule type" value="Genomic_DNA"/>
</dbReference>
<dbReference type="GO" id="GO:0010038">
    <property type="term" value="P:response to metal ion"/>
    <property type="evidence" value="ECO:0007669"/>
    <property type="project" value="InterPro"/>
</dbReference>
<dbReference type="InterPro" id="IPR015867">
    <property type="entry name" value="N-reg_PII/ATP_PRibTrfase_C"/>
</dbReference>
<dbReference type="OrthoDB" id="37622at2"/>